<reference evidence="1" key="1">
    <citation type="journal article" date="2022" name="bioRxiv">
        <title>Population genetic analysis of Ophidiomyces ophidiicola, the causative agent of snake fungal disease, indicates recent introductions to the USA.</title>
        <authorList>
            <person name="Ladner J.T."/>
            <person name="Palmer J.M."/>
            <person name="Ettinger C.L."/>
            <person name="Stajich J.E."/>
            <person name="Farrell T.M."/>
            <person name="Glorioso B.M."/>
            <person name="Lawson B."/>
            <person name="Price S.J."/>
            <person name="Stengle A.G."/>
            <person name="Grear D.A."/>
            <person name="Lorch J.M."/>
        </authorList>
    </citation>
    <scope>NUCLEOTIDE SEQUENCE</scope>
    <source>
        <strain evidence="1">NWHC 24266-5</strain>
    </source>
</reference>
<accession>A0ACB8URR9</accession>
<protein>
    <submittedName>
        <fullName evidence="1">Uncharacterized protein</fullName>
    </submittedName>
</protein>
<proteinExistence type="predicted"/>
<sequence length="490" mass="54775">MAEQEDHIPSCPFCEFTDQDTYFLLQHIELCHPENGNSPFIAEDDQSHEAATTKEPFNTPPGAATPPRANSPSVDIDANQYVECPADCGETIVIGELASHLDFHSAEGLALEEAALSSIKSPSYDKECSNPSYDYDDADDMIPMKLAKTIRDRDRPRKGVVRDTAVQPKPSSQKRRRRHGSNTAHRSTAGRKLGKAELGPHANEKQMPAWLRKMLESSPRVAYENRIRLDGSLVKVEVLENERKGVVPVLRQLSQLDESVERAFFCDPNVRHVFKMSKEGGFCGYRNIQMLISYIKDAKAAGVEQFPGKIPTILQLQDMIEHAWDMGFNSNGRDETGGIRGTRKYIGTSEAQALFSSLEIRCQAAVFISTTEQSAHQSLLEAITSYFIQSCTESVDIKVCQTTLPPIYFQHSGHSLTIIGLELRKNGSSNLLVLDPMFKTSPAIQRLTGTRVSCENPGRILKAHRRCDGYLRRYNEFEILKLFPHEKSGS</sequence>
<evidence type="ECO:0000313" key="1">
    <source>
        <dbReference type="EMBL" id="KAI2383725.1"/>
    </source>
</evidence>
<name>A0ACB8URR9_9EURO</name>
<gene>
    <name evidence="1" type="ORF">LOY88_005089</name>
</gene>
<dbReference type="EMBL" id="JALBCA010000085">
    <property type="protein sequence ID" value="KAI2383725.1"/>
    <property type="molecule type" value="Genomic_DNA"/>
</dbReference>
<organism evidence="1">
    <name type="scientific">Ophidiomyces ophidiicola</name>
    <dbReference type="NCBI Taxonomy" id="1387563"/>
    <lineage>
        <taxon>Eukaryota</taxon>
        <taxon>Fungi</taxon>
        <taxon>Dikarya</taxon>
        <taxon>Ascomycota</taxon>
        <taxon>Pezizomycotina</taxon>
        <taxon>Eurotiomycetes</taxon>
        <taxon>Eurotiomycetidae</taxon>
        <taxon>Onygenales</taxon>
        <taxon>Onygenaceae</taxon>
        <taxon>Ophidiomyces</taxon>
    </lineage>
</organism>
<comment type="caution">
    <text evidence="1">The sequence shown here is derived from an EMBL/GenBank/DDBJ whole genome shotgun (WGS) entry which is preliminary data.</text>
</comment>